<gene>
    <name evidence="1" type="ORF">DVH24_025741</name>
</gene>
<dbReference type="AlphaFoldDB" id="A0A498KLG4"/>
<reference evidence="1 2" key="1">
    <citation type="submission" date="2018-10" db="EMBL/GenBank/DDBJ databases">
        <title>A high-quality apple genome assembly.</title>
        <authorList>
            <person name="Hu J."/>
        </authorList>
    </citation>
    <scope>NUCLEOTIDE SEQUENCE [LARGE SCALE GENOMIC DNA]</scope>
    <source>
        <strain evidence="2">cv. HFTH1</strain>
        <tissue evidence="1">Young leaf</tissue>
    </source>
</reference>
<dbReference type="Proteomes" id="UP000290289">
    <property type="component" value="Chromosome 2"/>
</dbReference>
<keyword evidence="2" id="KW-1185">Reference proteome</keyword>
<comment type="caution">
    <text evidence="1">The sequence shown here is derived from an EMBL/GenBank/DDBJ whole genome shotgun (WGS) entry which is preliminary data.</text>
</comment>
<evidence type="ECO:0000313" key="2">
    <source>
        <dbReference type="Proteomes" id="UP000290289"/>
    </source>
</evidence>
<protein>
    <submittedName>
        <fullName evidence="1">Uncharacterized protein</fullName>
    </submittedName>
</protein>
<accession>A0A498KLG4</accession>
<sequence length="102" mass="11554">MLWKWYRLPCRVVHHQPAFSAVVQHTLRTSLASTQLRCLTSLRTFGKPGAVLGLRSCGAKDWDAEILNLGRNCGVSFVIVGRLPFATVRFAWTVWSVLVQLW</sequence>
<dbReference type="EMBL" id="RDQH01000328">
    <property type="protein sequence ID" value="RXI06605.1"/>
    <property type="molecule type" value="Genomic_DNA"/>
</dbReference>
<name>A0A498KLG4_MALDO</name>
<organism evidence="1 2">
    <name type="scientific">Malus domestica</name>
    <name type="common">Apple</name>
    <name type="synonym">Pyrus malus</name>
    <dbReference type="NCBI Taxonomy" id="3750"/>
    <lineage>
        <taxon>Eukaryota</taxon>
        <taxon>Viridiplantae</taxon>
        <taxon>Streptophyta</taxon>
        <taxon>Embryophyta</taxon>
        <taxon>Tracheophyta</taxon>
        <taxon>Spermatophyta</taxon>
        <taxon>Magnoliopsida</taxon>
        <taxon>eudicotyledons</taxon>
        <taxon>Gunneridae</taxon>
        <taxon>Pentapetalae</taxon>
        <taxon>rosids</taxon>
        <taxon>fabids</taxon>
        <taxon>Rosales</taxon>
        <taxon>Rosaceae</taxon>
        <taxon>Amygdaloideae</taxon>
        <taxon>Maleae</taxon>
        <taxon>Malus</taxon>
    </lineage>
</organism>
<evidence type="ECO:0000313" key="1">
    <source>
        <dbReference type="EMBL" id="RXI06605.1"/>
    </source>
</evidence>
<proteinExistence type="predicted"/>